<dbReference type="AlphaFoldDB" id="A0A8C2L038"/>
<dbReference type="Pfam" id="PF08313">
    <property type="entry name" value="SCA7"/>
    <property type="match status" value="1"/>
</dbReference>
<dbReference type="Gene3D" id="6.10.140.1270">
    <property type="match status" value="1"/>
</dbReference>
<feature type="compositionally biased region" description="Polar residues" evidence="1">
    <location>
        <begin position="380"/>
        <end position="393"/>
    </location>
</feature>
<evidence type="ECO:0000259" key="2">
    <source>
        <dbReference type="PROSITE" id="PS51505"/>
    </source>
</evidence>
<name>A0A8C2L038_CYPCA</name>
<feature type="compositionally biased region" description="Polar residues" evidence="1">
    <location>
        <begin position="644"/>
        <end position="659"/>
    </location>
</feature>
<evidence type="ECO:0000256" key="1">
    <source>
        <dbReference type="SAM" id="MobiDB-lite"/>
    </source>
</evidence>
<dbReference type="PANTHER" id="PTHR15117">
    <property type="entry name" value="ATAXIN 7 RELATED"/>
    <property type="match status" value="1"/>
</dbReference>
<feature type="domain" description="SCA7" evidence="2">
    <location>
        <begin position="285"/>
        <end position="352"/>
    </location>
</feature>
<feature type="region of interest" description="Disordered" evidence="1">
    <location>
        <begin position="489"/>
        <end position="744"/>
    </location>
</feature>
<feature type="compositionally biased region" description="Polar residues" evidence="1">
    <location>
        <begin position="171"/>
        <end position="182"/>
    </location>
</feature>
<feature type="compositionally biased region" description="Polar residues" evidence="1">
    <location>
        <begin position="408"/>
        <end position="417"/>
    </location>
</feature>
<feature type="region of interest" description="Disordered" evidence="1">
    <location>
        <begin position="344"/>
        <end position="437"/>
    </location>
</feature>
<feature type="compositionally biased region" description="Polar residues" evidence="1">
    <location>
        <begin position="353"/>
        <end position="363"/>
    </location>
</feature>
<feature type="compositionally biased region" description="Acidic residues" evidence="1">
    <location>
        <begin position="421"/>
        <end position="431"/>
    </location>
</feature>
<feature type="compositionally biased region" description="Polar residues" evidence="1">
    <location>
        <begin position="254"/>
        <end position="265"/>
    </location>
</feature>
<reference evidence="3" key="1">
    <citation type="submission" date="2025-05" db="UniProtKB">
        <authorList>
            <consortium name="Ensembl"/>
        </authorList>
    </citation>
    <scope>IDENTIFICATION</scope>
</reference>
<proteinExistence type="predicted"/>
<evidence type="ECO:0000313" key="4">
    <source>
        <dbReference type="Proteomes" id="UP000694701"/>
    </source>
</evidence>
<dbReference type="InterPro" id="IPR052237">
    <property type="entry name" value="Ataxin-7-like_regulator"/>
</dbReference>
<organism evidence="3 4">
    <name type="scientific">Cyprinus carpio</name>
    <name type="common">Common carp</name>
    <dbReference type="NCBI Taxonomy" id="7962"/>
    <lineage>
        <taxon>Eukaryota</taxon>
        <taxon>Metazoa</taxon>
        <taxon>Chordata</taxon>
        <taxon>Craniata</taxon>
        <taxon>Vertebrata</taxon>
        <taxon>Euteleostomi</taxon>
        <taxon>Actinopterygii</taxon>
        <taxon>Neopterygii</taxon>
        <taxon>Teleostei</taxon>
        <taxon>Ostariophysi</taxon>
        <taxon>Cypriniformes</taxon>
        <taxon>Cyprinidae</taxon>
        <taxon>Cyprininae</taxon>
        <taxon>Cyprinus</taxon>
    </lineage>
</organism>
<feature type="compositionally biased region" description="Polar residues" evidence="1">
    <location>
        <begin position="509"/>
        <end position="535"/>
    </location>
</feature>
<accession>A0A8C2L038</accession>
<dbReference type="Proteomes" id="UP000694701">
    <property type="component" value="Unplaced"/>
</dbReference>
<evidence type="ECO:0000313" key="3">
    <source>
        <dbReference type="Ensembl" id="ENSCCRP00020115790.1"/>
    </source>
</evidence>
<dbReference type="PANTHER" id="PTHR15117:SF5">
    <property type="entry name" value="ATAXIN-7-LIKE PROTEIN 2"/>
    <property type="match status" value="1"/>
</dbReference>
<feature type="region of interest" description="Disordered" evidence="1">
    <location>
        <begin position="146"/>
        <end position="282"/>
    </location>
</feature>
<dbReference type="Ensembl" id="ENSCCRT00020126283.1">
    <property type="protein sequence ID" value="ENSCCRP00020115790.1"/>
    <property type="gene ID" value="ENSCCRG00020052236.1"/>
</dbReference>
<dbReference type="Ensembl" id="ENSCCRT00020126284.1">
    <property type="protein sequence ID" value="ENSCCRP00020115791.1"/>
    <property type="gene ID" value="ENSCCRG00020052236.1"/>
</dbReference>
<protein>
    <submittedName>
        <fullName evidence="3">Ataxin 7-like 2a</fullName>
    </submittedName>
</protein>
<dbReference type="InterPro" id="IPR013243">
    <property type="entry name" value="SCA7_dom"/>
</dbReference>
<feature type="compositionally biased region" description="Polar residues" evidence="1">
    <location>
        <begin position="543"/>
        <end position="559"/>
    </location>
</feature>
<sequence length="777" mass="84561">MKKKIILHNKCARTQVPPPSTGARNMTSAPCRAVMMAVRERAVKVMAAPERRVPCLDDFVGQSWSAWTERANLTASEGSDGDEYSKNGKKTTETMTLRKEDMSIFGHFPGHDDFYLVVCGHCSQVVKPQAFEKHCERRHGPLGKIYAHLRSTPPPLQQQRSRHGHTHPSHGASSWSGRNQNVGPLRASPQSPSTPPQFRHTKPPKDGVWHSPSNSGHSESAVFKQPPPIEPTRSSPSPTHRDPPWPHGGPSPNRPSSAEKPQSQRGEAASAPVASGHHRGQRTYKMVSKKDCDLDKHCGVLDPERKKVCTRLLTCNIHSIHQRRKVQGRSKNFDQLVAELKMSSRARDRVSQAPESSAASTVSPEPPRDSPAPPLCRRPLTNSPAFRTPTLSESLEEDKPHVEDGSTWPYSPLTQAHISGDESEGEGNDDLADWHSTPWHPKPAALCSFGSHSLGHGVFTFDRRLHHLRSAMSAMVENHLSAHLWKKIPQASDPHSQSPPAKTAAVPASPSSISQHSKQKAGSHNSTSLKTSFYSSHGPGKESNPQSSSTSKAYGQSENSGGGQSTALPSKLGRAPAQSGPGRPKNSTGRTNKQQLRLREAERTTTPDAAALRKRKASYNESDTVGPDKNLVSQNKGRPLISKTPPSASHGQTNGSLSPGSRPRPQHAPSDPHTPSLWNFKRTHLPAHHSPPESAPHSRGVDSGLHGRVASFDHKGLGKKRKSSGSSPPSKPQRLPTSPHSGFYHWKESKGAGLFIGGEKKLSTQKVSQHLVLLKLT</sequence>
<feature type="compositionally biased region" description="Polar residues" evidence="1">
    <location>
        <begin position="585"/>
        <end position="595"/>
    </location>
</feature>
<dbReference type="PROSITE" id="PS51505">
    <property type="entry name" value="SCA7"/>
    <property type="match status" value="1"/>
</dbReference>